<dbReference type="EMBL" id="AUZM01000001">
    <property type="protein sequence ID" value="ERT09794.1"/>
    <property type="molecule type" value="Genomic_DNA"/>
</dbReference>
<evidence type="ECO:0000313" key="1">
    <source>
        <dbReference type="EMBL" id="ERT09794.1"/>
    </source>
</evidence>
<accession>U7QP83</accession>
<keyword evidence="2" id="KW-1185">Reference proteome</keyword>
<comment type="caution">
    <text evidence="1">The sequence shown here is derived from an EMBL/GenBank/DDBJ whole genome shotgun (WGS) entry which is preliminary data.</text>
</comment>
<organism evidence="1 2">
    <name type="scientific">Lyngbya aestuarii BL J</name>
    <dbReference type="NCBI Taxonomy" id="1348334"/>
    <lineage>
        <taxon>Bacteria</taxon>
        <taxon>Bacillati</taxon>
        <taxon>Cyanobacteriota</taxon>
        <taxon>Cyanophyceae</taxon>
        <taxon>Oscillatoriophycideae</taxon>
        <taxon>Oscillatoriales</taxon>
        <taxon>Microcoleaceae</taxon>
        <taxon>Lyngbya</taxon>
    </lineage>
</organism>
<evidence type="ECO:0000313" key="2">
    <source>
        <dbReference type="Proteomes" id="UP000017127"/>
    </source>
</evidence>
<dbReference type="Proteomes" id="UP000017127">
    <property type="component" value="Unassembled WGS sequence"/>
</dbReference>
<dbReference type="AlphaFoldDB" id="U7QP83"/>
<proteinExistence type="predicted"/>
<reference evidence="1 2" key="1">
    <citation type="journal article" date="2013" name="Front. Microbiol.">
        <title>Comparative genomic analyses of the cyanobacterium, Lyngbya aestuarii BL J, a powerful hydrogen producer.</title>
        <authorList>
            <person name="Kothari A."/>
            <person name="Vaughn M."/>
            <person name="Garcia-Pichel F."/>
        </authorList>
    </citation>
    <scope>NUCLEOTIDE SEQUENCE [LARGE SCALE GENOMIC DNA]</scope>
    <source>
        <strain evidence="1 2">BL J</strain>
    </source>
</reference>
<protein>
    <submittedName>
        <fullName evidence="1">Uncharacterized protein</fullName>
    </submittedName>
</protein>
<gene>
    <name evidence="1" type="ORF">M595_0093</name>
</gene>
<sequence length="48" mass="5517">MTEILSVELKLLEPDFNLLYKQASAEVEPKMRLPAMETVERAVIKNLN</sequence>
<name>U7QP83_9CYAN</name>